<organism evidence="2 3">
    <name type="scientific">Ruegeria meonggei</name>
    <dbReference type="NCBI Taxonomy" id="1446476"/>
    <lineage>
        <taxon>Bacteria</taxon>
        <taxon>Pseudomonadati</taxon>
        <taxon>Pseudomonadota</taxon>
        <taxon>Alphaproteobacteria</taxon>
        <taxon>Rhodobacterales</taxon>
        <taxon>Roseobacteraceae</taxon>
        <taxon>Ruegeria</taxon>
    </lineage>
</organism>
<keyword evidence="1" id="KW-0812">Transmembrane</keyword>
<evidence type="ECO:0000313" key="3">
    <source>
        <dbReference type="Proteomes" id="UP000193778"/>
    </source>
</evidence>
<keyword evidence="3" id="KW-1185">Reference proteome</keyword>
<dbReference type="NCBIfam" id="NF038216">
    <property type="entry name" value="ABZJ_00895_fam"/>
    <property type="match status" value="1"/>
</dbReference>
<evidence type="ECO:0000256" key="1">
    <source>
        <dbReference type="SAM" id="Phobius"/>
    </source>
</evidence>
<dbReference type="AlphaFoldDB" id="A0A1X7ACU2"/>
<sequence length="165" mass="18674">MKTPSLWLFALWLLLIRFSLTLMFATIEILFRYDLTPPGIPVISAVLAAMITAQSFARTARRTLKLREIVWFAVLGALVFYVVNWTALLLIGQVFQFYSSASELKMSLLVEAYMAFYAPPLLYRTLAIDIILVSAAFIVNAALVPLAVKTELKAMQRVKRKEQPQ</sequence>
<dbReference type="EMBL" id="FWFP01000014">
    <property type="protein sequence ID" value="SLN74407.1"/>
    <property type="molecule type" value="Genomic_DNA"/>
</dbReference>
<proteinExistence type="predicted"/>
<dbReference type="InterPro" id="IPR047730">
    <property type="entry name" value="ABZJ_00895-like"/>
</dbReference>
<gene>
    <name evidence="2" type="ORF">RUM8411_04012</name>
</gene>
<keyword evidence="1" id="KW-0472">Membrane</keyword>
<feature type="transmembrane region" description="Helical" evidence="1">
    <location>
        <begin position="126"/>
        <end position="148"/>
    </location>
</feature>
<dbReference type="OrthoDB" id="9857760at2"/>
<accession>A0A1X7ACU2</accession>
<protein>
    <submittedName>
        <fullName evidence="2">Uncharacterized protein</fullName>
    </submittedName>
</protein>
<dbReference type="Proteomes" id="UP000193778">
    <property type="component" value="Unassembled WGS sequence"/>
</dbReference>
<keyword evidence="1" id="KW-1133">Transmembrane helix</keyword>
<reference evidence="3" key="1">
    <citation type="submission" date="2017-03" db="EMBL/GenBank/DDBJ databases">
        <authorList>
            <person name="Rodrigo-Torres L."/>
            <person name="Arahal R.D."/>
            <person name="Lucena T."/>
        </authorList>
    </citation>
    <scope>NUCLEOTIDE SEQUENCE [LARGE SCALE GENOMIC DNA]</scope>
    <source>
        <strain evidence="3">CECT 8411</strain>
    </source>
</reference>
<feature type="transmembrane region" description="Helical" evidence="1">
    <location>
        <begin position="35"/>
        <end position="57"/>
    </location>
</feature>
<feature type="transmembrane region" description="Helical" evidence="1">
    <location>
        <begin position="69"/>
        <end position="98"/>
    </location>
</feature>
<evidence type="ECO:0000313" key="2">
    <source>
        <dbReference type="EMBL" id="SLN74407.1"/>
    </source>
</evidence>
<name>A0A1X7ACU2_9RHOB</name>
<dbReference type="RefSeq" id="WP_085824460.1">
    <property type="nucleotide sequence ID" value="NZ_FWFP01000014.1"/>
</dbReference>